<organism evidence="3 4">
    <name type="scientific">Bacillus mesophilum</name>
    <dbReference type="NCBI Taxonomy" id="1071718"/>
    <lineage>
        <taxon>Bacteria</taxon>
        <taxon>Bacillati</taxon>
        <taxon>Bacillota</taxon>
        <taxon>Bacilli</taxon>
        <taxon>Bacillales</taxon>
        <taxon>Bacillaceae</taxon>
        <taxon>Bacillus</taxon>
    </lineage>
</organism>
<dbReference type="EMBL" id="WBOT01000004">
    <property type="protein sequence ID" value="KAB2331832.1"/>
    <property type="molecule type" value="Genomic_DNA"/>
</dbReference>
<dbReference type="SUPFAM" id="SSF53474">
    <property type="entry name" value="alpha/beta-Hydrolases"/>
    <property type="match status" value="1"/>
</dbReference>
<dbReference type="InterPro" id="IPR052558">
    <property type="entry name" value="Siderophore_Hydrolase_D"/>
</dbReference>
<dbReference type="PANTHER" id="PTHR40841:SF2">
    <property type="entry name" value="SIDEROPHORE-DEGRADING ESTERASE (EUROFUNG)"/>
    <property type="match status" value="1"/>
</dbReference>
<keyword evidence="4" id="KW-1185">Reference proteome</keyword>
<dbReference type="AlphaFoldDB" id="A0A7V7RKN3"/>
<evidence type="ECO:0000313" key="3">
    <source>
        <dbReference type="EMBL" id="KAB2331832.1"/>
    </source>
</evidence>
<accession>A0A7V7RKN3</accession>
<dbReference type="PANTHER" id="PTHR40841">
    <property type="entry name" value="SIDEROPHORE TRIACETYLFUSARININE C ESTERASE"/>
    <property type="match status" value="1"/>
</dbReference>
<evidence type="ECO:0000256" key="1">
    <source>
        <dbReference type="ARBA" id="ARBA00005622"/>
    </source>
</evidence>
<dbReference type="Pfam" id="PF00756">
    <property type="entry name" value="Esterase"/>
    <property type="match status" value="1"/>
</dbReference>
<comment type="caution">
    <text evidence="3">The sequence shown here is derived from an EMBL/GenBank/DDBJ whole genome shotgun (WGS) entry which is preliminary data.</text>
</comment>
<evidence type="ECO:0000313" key="4">
    <source>
        <dbReference type="Proteomes" id="UP000441354"/>
    </source>
</evidence>
<gene>
    <name evidence="3" type="ORF">F7732_14265</name>
</gene>
<dbReference type="InterPro" id="IPR029058">
    <property type="entry name" value="AB_hydrolase_fold"/>
</dbReference>
<dbReference type="Gene3D" id="3.40.50.1820">
    <property type="entry name" value="alpha/beta hydrolase"/>
    <property type="match status" value="1"/>
</dbReference>
<protein>
    <submittedName>
        <fullName evidence="3">Alpha/beta hydrolase</fullName>
    </submittedName>
</protein>
<keyword evidence="2 3" id="KW-0378">Hydrolase</keyword>
<reference evidence="3 4" key="1">
    <citation type="journal article" date="2014" name="Arch. Microbiol.">
        <title>Bacillus mesophilum sp. nov., strain IITR-54T, a novel 4-chlorobiphenyl dechlorinating bacterium.</title>
        <authorList>
            <person name="Manickam N."/>
            <person name="Singh N.K."/>
            <person name="Bajaj A."/>
            <person name="Kumar R.M."/>
            <person name="Kaur G."/>
            <person name="Kaur N."/>
            <person name="Bala M."/>
            <person name="Kumar A."/>
            <person name="Mayilraj S."/>
        </authorList>
    </citation>
    <scope>NUCLEOTIDE SEQUENCE [LARGE SCALE GENOMIC DNA]</scope>
    <source>
        <strain evidence="3 4">IITR-54</strain>
    </source>
</reference>
<evidence type="ECO:0000256" key="2">
    <source>
        <dbReference type="ARBA" id="ARBA00022801"/>
    </source>
</evidence>
<dbReference type="InterPro" id="IPR000801">
    <property type="entry name" value="Esterase-like"/>
</dbReference>
<comment type="similarity">
    <text evidence="1">Belongs to the esterase D family.</text>
</comment>
<sequence>MGSVIHMSSNKIEKWEWTAEEQEYQIMVSIPNTPVPAEGFPVMYILDANAFFTMFTEIAELQLFQPEKTGISPLILVGIGYPGEERFHPRRFADFTTPVDEKNIPSRPDGKPWPESGKAAQFLSVLTEKIQKEIQRKYPIDVRKQTLYGHSLGGLFALYTLFQKPNSFQNYFVSSPSIWWDQKSILNLEASFTTKSELKSPTKLFITAGSEEMAGDIFEDSKAMYERRSLNPKINLETEFFAGAGENHMSNVPAAFSRGLRFLL</sequence>
<proteinExistence type="inferred from homology"/>
<dbReference type="Proteomes" id="UP000441354">
    <property type="component" value="Unassembled WGS sequence"/>
</dbReference>
<dbReference type="GO" id="GO:0016788">
    <property type="term" value="F:hydrolase activity, acting on ester bonds"/>
    <property type="evidence" value="ECO:0007669"/>
    <property type="project" value="TreeGrafter"/>
</dbReference>
<name>A0A7V7RKN3_9BACI</name>